<name>A0ACB6RSZ4_9PLEO</name>
<organism evidence="1 2">
    <name type="scientific">Macroventuria anomochaeta</name>
    <dbReference type="NCBI Taxonomy" id="301207"/>
    <lineage>
        <taxon>Eukaryota</taxon>
        <taxon>Fungi</taxon>
        <taxon>Dikarya</taxon>
        <taxon>Ascomycota</taxon>
        <taxon>Pezizomycotina</taxon>
        <taxon>Dothideomycetes</taxon>
        <taxon>Pleosporomycetidae</taxon>
        <taxon>Pleosporales</taxon>
        <taxon>Pleosporineae</taxon>
        <taxon>Didymellaceae</taxon>
        <taxon>Macroventuria</taxon>
    </lineage>
</organism>
<evidence type="ECO:0000313" key="2">
    <source>
        <dbReference type="Proteomes" id="UP000799754"/>
    </source>
</evidence>
<gene>
    <name evidence="1" type="ORF">BU25DRAFT_134923</name>
</gene>
<accession>A0ACB6RSZ4</accession>
<dbReference type="Proteomes" id="UP000799754">
    <property type="component" value="Unassembled WGS sequence"/>
</dbReference>
<reference evidence="1" key="1">
    <citation type="journal article" date="2020" name="Stud. Mycol.">
        <title>101 Dothideomycetes genomes: a test case for predicting lifestyles and emergence of pathogens.</title>
        <authorList>
            <person name="Haridas S."/>
            <person name="Albert R."/>
            <person name="Binder M."/>
            <person name="Bloem J."/>
            <person name="Labutti K."/>
            <person name="Salamov A."/>
            <person name="Andreopoulos B."/>
            <person name="Baker S."/>
            <person name="Barry K."/>
            <person name="Bills G."/>
            <person name="Bluhm B."/>
            <person name="Cannon C."/>
            <person name="Castanera R."/>
            <person name="Culley D."/>
            <person name="Daum C."/>
            <person name="Ezra D."/>
            <person name="Gonzalez J."/>
            <person name="Henrissat B."/>
            <person name="Kuo A."/>
            <person name="Liang C."/>
            <person name="Lipzen A."/>
            <person name="Lutzoni F."/>
            <person name="Magnuson J."/>
            <person name="Mondo S."/>
            <person name="Nolan M."/>
            <person name="Ohm R."/>
            <person name="Pangilinan J."/>
            <person name="Park H.-J."/>
            <person name="Ramirez L."/>
            <person name="Alfaro M."/>
            <person name="Sun H."/>
            <person name="Tritt A."/>
            <person name="Yoshinaga Y."/>
            <person name="Zwiers L.-H."/>
            <person name="Turgeon B."/>
            <person name="Goodwin S."/>
            <person name="Spatafora J."/>
            <person name="Crous P."/>
            <person name="Grigoriev I."/>
        </authorList>
    </citation>
    <scope>NUCLEOTIDE SEQUENCE</scope>
    <source>
        <strain evidence="1">CBS 525.71</strain>
    </source>
</reference>
<dbReference type="EMBL" id="MU006729">
    <property type="protein sequence ID" value="KAF2624827.1"/>
    <property type="molecule type" value="Genomic_DNA"/>
</dbReference>
<sequence>MECYTQYDNGCFRYSALAECSRYGTVTHSVGHHKDTDEHLHSCPGRCRSFCAYGHECCSGRMDRTAKQCTRGGSVTGQGAGVPRACFPRASGHCGQSCCGRDDGYPYSGLRRLGRRPGGSMTMPVVTPIGIVGSVCCLWLL</sequence>
<evidence type="ECO:0000313" key="1">
    <source>
        <dbReference type="EMBL" id="KAF2624827.1"/>
    </source>
</evidence>
<comment type="caution">
    <text evidence="1">The sequence shown here is derived from an EMBL/GenBank/DDBJ whole genome shotgun (WGS) entry which is preliminary data.</text>
</comment>
<protein>
    <submittedName>
        <fullName evidence="1">Uncharacterized protein</fullName>
    </submittedName>
</protein>
<proteinExistence type="predicted"/>
<keyword evidence="2" id="KW-1185">Reference proteome</keyword>